<dbReference type="RefSeq" id="WP_076475691.1">
    <property type="nucleotide sequence ID" value="NZ_MTJZ01000009.1"/>
</dbReference>
<dbReference type="InterPro" id="IPR000792">
    <property type="entry name" value="Tscrpt_reg_LuxR_C"/>
</dbReference>
<accession>A0A1R1JEG5</accession>
<dbReference type="SMART" id="SM00421">
    <property type="entry name" value="HTH_LUXR"/>
    <property type="match status" value="1"/>
</dbReference>
<protein>
    <recommendedName>
        <fullName evidence="1">HTH luxR-type domain-containing protein</fullName>
    </recommendedName>
</protein>
<evidence type="ECO:0000313" key="2">
    <source>
        <dbReference type="EMBL" id="OMG73663.1"/>
    </source>
</evidence>
<evidence type="ECO:0000313" key="3">
    <source>
        <dbReference type="Proteomes" id="UP000187194"/>
    </source>
</evidence>
<name>A0A1R1JEG5_9BURK</name>
<feature type="domain" description="HTH luxR-type" evidence="1">
    <location>
        <begin position="307"/>
        <end position="364"/>
    </location>
</feature>
<dbReference type="GO" id="GO:0006355">
    <property type="term" value="P:regulation of DNA-templated transcription"/>
    <property type="evidence" value="ECO:0007669"/>
    <property type="project" value="InterPro"/>
</dbReference>
<reference evidence="2 3" key="1">
    <citation type="submission" date="2017-01" db="EMBL/GenBank/DDBJ databases">
        <title>Phylogeographic, genomic and meropenem susceptibility analysis of Burkholderia ubonensis.</title>
        <authorList>
            <person name="Price E.P."/>
            <person name="Sarovich D.S."/>
            <person name="Webb J.R."/>
            <person name="Hall C.M."/>
            <person name="Sahl J.W."/>
            <person name="Kaestli M."/>
            <person name="Mayo M."/>
            <person name="Harrington G."/>
            <person name="Baker A.L."/>
            <person name="Sidak-Loftis L.C."/>
            <person name="Lummis M."/>
            <person name="Schupp J.M."/>
            <person name="Gillece J.D."/>
            <person name="Tuanyok A."/>
            <person name="Warner J."/>
            <person name="Busch J.D."/>
            <person name="Keim P."/>
            <person name="Currie B.J."/>
            <person name="Wagner D.M."/>
        </authorList>
    </citation>
    <scope>NUCLEOTIDE SEQUENCE [LARGE SCALE GENOMIC DNA]</scope>
    <source>
        <strain evidence="2 3">A21</strain>
    </source>
</reference>
<proteinExistence type="predicted"/>
<sequence>MMKVEILDDLLSKIYDTAHDASLWHIALAALGRMLEAESGSLLYIPRPGSGCQPIEITYGAPDDAFRKLTYTLSRGEGCQPFEYVGPQGEVVRINVKEGGDGQGLPWLVGSTSGRDIGQLLLAVFSWNDTFVGAIGFKTRVRSEPFAHDDTQLLSLLLPHIRRAHELKARFEDIAGVNETALLALGRLSYGAVLLASSGEVIRTNNEADRICMASDGIAISQRRLRCADAESDRSLAETLRRTVFRSCGDSAKTVLITRPSGKRPYIAWSVPVEHARPDASRSPAYTMIIINDLERPKNNLHALHELYELTPCEVDIAIALGTGAEVSRVAESRRVSVNTVRTQRAQIYAKLGISSQSELIRTLAALPQHDMQLCHAT</sequence>
<organism evidence="2 3">
    <name type="scientific">Burkholderia ubonensis</name>
    <dbReference type="NCBI Taxonomy" id="101571"/>
    <lineage>
        <taxon>Bacteria</taxon>
        <taxon>Pseudomonadati</taxon>
        <taxon>Pseudomonadota</taxon>
        <taxon>Betaproteobacteria</taxon>
        <taxon>Burkholderiales</taxon>
        <taxon>Burkholderiaceae</taxon>
        <taxon>Burkholderia</taxon>
        <taxon>Burkholderia cepacia complex</taxon>
    </lineage>
</organism>
<dbReference type="InterPro" id="IPR036388">
    <property type="entry name" value="WH-like_DNA-bd_sf"/>
</dbReference>
<comment type="caution">
    <text evidence="2">The sequence shown here is derived from an EMBL/GenBank/DDBJ whole genome shotgun (WGS) entry which is preliminary data.</text>
</comment>
<dbReference type="Gene3D" id="1.10.10.10">
    <property type="entry name" value="Winged helix-like DNA-binding domain superfamily/Winged helix DNA-binding domain"/>
    <property type="match status" value="1"/>
</dbReference>
<dbReference type="AlphaFoldDB" id="A0A1R1JEG5"/>
<dbReference type="InterPro" id="IPR016032">
    <property type="entry name" value="Sig_transdc_resp-reg_C-effctor"/>
</dbReference>
<dbReference type="Proteomes" id="UP000187194">
    <property type="component" value="Unassembled WGS sequence"/>
</dbReference>
<dbReference type="SUPFAM" id="SSF46894">
    <property type="entry name" value="C-terminal effector domain of the bipartite response regulators"/>
    <property type="match status" value="1"/>
</dbReference>
<gene>
    <name evidence="2" type="ORF">BW685_08825</name>
</gene>
<dbReference type="EMBL" id="MTJZ01000009">
    <property type="protein sequence ID" value="OMG73663.1"/>
    <property type="molecule type" value="Genomic_DNA"/>
</dbReference>
<dbReference type="GO" id="GO:0003677">
    <property type="term" value="F:DNA binding"/>
    <property type="evidence" value="ECO:0007669"/>
    <property type="project" value="InterPro"/>
</dbReference>
<evidence type="ECO:0000259" key="1">
    <source>
        <dbReference type="SMART" id="SM00421"/>
    </source>
</evidence>